<dbReference type="InterPro" id="IPR000297">
    <property type="entry name" value="PPIase_PpiC"/>
</dbReference>
<dbReference type="InterPro" id="IPR015391">
    <property type="entry name" value="SurA_N"/>
</dbReference>
<evidence type="ECO:0000256" key="7">
    <source>
        <dbReference type="HAMAP-Rule" id="MF_01183"/>
    </source>
</evidence>
<dbReference type="GO" id="GO:0050821">
    <property type="term" value="P:protein stabilization"/>
    <property type="evidence" value="ECO:0007669"/>
    <property type="project" value="InterPro"/>
</dbReference>
<dbReference type="PROSITE" id="PS50198">
    <property type="entry name" value="PPIC_PPIASE_2"/>
    <property type="match status" value="2"/>
</dbReference>
<keyword evidence="5 7" id="KW-0143">Chaperone</keyword>
<evidence type="ECO:0000313" key="10">
    <source>
        <dbReference type="Proteomes" id="UP000199058"/>
    </source>
</evidence>
<comment type="domain">
    <text evidence="7">The PPIase activity resides only in the second parvulin domain. The N-terminal region and the C-terminal tail are necessary and sufficient for the chaperone activity of SurA. The PPIase activity is dispensable for SurA to function as a chaperone. The N-terminal region and the C-terminal tail are also required for porin recognition.</text>
</comment>
<dbReference type="GO" id="GO:0003755">
    <property type="term" value="F:peptidyl-prolyl cis-trans isomerase activity"/>
    <property type="evidence" value="ECO:0007669"/>
    <property type="project" value="UniProtKB-UniRule"/>
</dbReference>
<dbReference type="PANTHER" id="PTHR47637">
    <property type="entry name" value="CHAPERONE SURA"/>
    <property type="match status" value="1"/>
</dbReference>
<dbReference type="Gene3D" id="1.10.4030.10">
    <property type="entry name" value="Porin chaperone SurA, peptide-binding domain"/>
    <property type="match status" value="1"/>
</dbReference>
<organism evidence="9 10">
    <name type="scientific">Marinospirillum celere</name>
    <dbReference type="NCBI Taxonomy" id="1122252"/>
    <lineage>
        <taxon>Bacteria</taxon>
        <taxon>Pseudomonadati</taxon>
        <taxon>Pseudomonadota</taxon>
        <taxon>Gammaproteobacteria</taxon>
        <taxon>Oceanospirillales</taxon>
        <taxon>Oceanospirillaceae</taxon>
        <taxon>Marinospirillum</taxon>
    </lineage>
</organism>
<feature type="domain" description="PpiC" evidence="8">
    <location>
        <begin position="178"/>
        <end position="279"/>
    </location>
</feature>
<dbReference type="PANTHER" id="PTHR47637:SF1">
    <property type="entry name" value="CHAPERONE SURA"/>
    <property type="match status" value="1"/>
</dbReference>
<feature type="domain" description="PpiC" evidence="8">
    <location>
        <begin position="288"/>
        <end position="387"/>
    </location>
</feature>
<keyword evidence="2 7" id="KW-0677">Repeat</keyword>
<dbReference type="EMBL" id="FOLH01000003">
    <property type="protein sequence ID" value="SFC14792.1"/>
    <property type="molecule type" value="Genomic_DNA"/>
</dbReference>
<comment type="subcellular location">
    <subcellularLocation>
        <location evidence="7">Periplasm</location>
    </subcellularLocation>
    <text evidence="7">Is capable of associating with the outer membrane.</text>
</comment>
<evidence type="ECO:0000313" key="9">
    <source>
        <dbReference type="EMBL" id="SFC14792.1"/>
    </source>
</evidence>
<dbReference type="EC" id="5.2.1.8" evidence="7"/>
<evidence type="ECO:0000256" key="4">
    <source>
        <dbReference type="ARBA" id="ARBA00023110"/>
    </source>
</evidence>
<dbReference type="STRING" id="1122252.SAMN05660443_1618"/>
<keyword evidence="6 7" id="KW-0413">Isomerase</keyword>
<keyword evidence="3 7" id="KW-0574">Periplasm</keyword>
<name>A0A1I1GU09_9GAMM</name>
<dbReference type="InterPro" id="IPR046357">
    <property type="entry name" value="PPIase_dom_sf"/>
</dbReference>
<dbReference type="GO" id="GO:0006457">
    <property type="term" value="P:protein folding"/>
    <property type="evidence" value="ECO:0007669"/>
    <property type="project" value="UniProtKB-UniRule"/>
</dbReference>
<dbReference type="SUPFAM" id="SSF54534">
    <property type="entry name" value="FKBP-like"/>
    <property type="match status" value="2"/>
</dbReference>
<dbReference type="Proteomes" id="UP000199058">
    <property type="component" value="Unassembled WGS sequence"/>
</dbReference>
<protein>
    <recommendedName>
        <fullName evidence="7">Chaperone SurA</fullName>
    </recommendedName>
    <alternativeName>
        <fullName evidence="7">Peptidyl-prolyl cis-trans isomerase SurA</fullName>
        <shortName evidence="7">PPIase SurA</shortName>
        <ecNumber evidence="7">5.2.1.8</ecNumber>
    </alternativeName>
    <alternativeName>
        <fullName evidence="7">Rotamase SurA</fullName>
    </alternativeName>
</protein>
<proteinExistence type="inferred from homology"/>
<dbReference type="Pfam" id="PF09312">
    <property type="entry name" value="SurA_N"/>
    <property type="match status" value="1"/>
</dbReference>
<dbReference type="GO" id="GO:0030288">
    <property type="term" value="C:outer membrane-bounded periplasmic space"/>
    <property type="evidence" value="ECO:0007669"/>
    <property type="project" value="InterPro"/>
</dbReference>
<evidence type="ECO:0000256" key="5">
    <source>
        <dbReference type="ARBA" id="ARBA00023186"/>
    </source>
</evidence>
<accession>A0A1I1GU09</accession>
<dbReference type="OrthoDB" id="14196at2"/>
<comment type="function">
    <text evidence="7">Chaperone involved in the correct folding and assembly of outer membrane proteins. Recognizes specific patterns of aromatic residues and the orientation of their side chains, which are found more frequently in integral outer membrane proteins. May act in both early periplasmic and late outer membrane-associated steps of protein maturation.</text>
</comment>
<evidence type="ECO:0000256" key="6">
    <source>
        <dbReference type="ARBA" id="ARBA00023235"/>
    </source>
</evidence>
<sequence>MSILLKIKQVISLLGLVLLVFAASLQAESRLLDRVVAIVGEEALMESELRDRMQMVRAQISDRGVRVPPDEVLREQVMERLVLDTIQLQLAAEMGLRIDEQTLNGTLNRIARQNNMDMNQFRQAIEADGMTFPAFREQIRQEMLISQVRQRQVGQRIQVSQVEVDNYLSSPEALEEEGREFRVGHILIPVVDNPSPEQVAQAQEKAKELLERVESGEDFRELAVSASAGDEAFSGGDLGWRTALSLPSLFADRVVTLQVGETAGPIRSPSGFHLIQLLETRGGSEHLVQQTRARHLLLTPNALRDEEATQALILQMRERIQSGESLSSLAREYSDDRATRQSGGSLGWVSPGQMVPAFEEAMDQLEIGEISQPVQSRFGWHLIEVTERRESDVTDSMRRQQVQQVLSERRFEEEVQNWLREIRDSTWVEIRG</sequence>
<dbReference type="InterPro" id="IPR023034">
    <property type="entry name" value="PPIase_SurA"/>
</dbReference>
<reference evidence="9 10" key="1">
    <citation type="submission" date="2016-10" db="EMBL/GenBank/DDBJ databases">
        <authorList>
            <person name="de Groot N.N."/>
        </authorList>
    </citation>
    <scope>NUCLEOTIDE SEQUENCE [LARGE SCALE GENOMIC DNA]</scope>
    <source>
        <strain evidence="9 10">DSM 18438</strain>
    </source>
</reference>
<dbReference type="Gene3D" id="3.10.50.40">
    <property type="match status" value="2"/>
</dbReference>
<dbReference type="Pfam" id="PF00639">
    <property type="entry name" value="Rotamase"/>
    <property type="match status" value="2"/>
</dbReference>
<evidence type="ECO:0000256" key="2">
    <source>
        <dbReference type="ARBA" id="ARBA00022737"/>
    </source>
</evidence>
<gene>
    <name evidence="7" type="primary">surA</name>
    <name evidence="9" type="ORF">SAMN05660443_1618</name>
</gene>
<keyword evidence="4 7" id="KW-0697">Rotamase</keyword>
<comment type="catalytic activity">
    <reaction evidence="7">
        <text>[protein]-peptidylproline (omega=180) = [protein]-peptidylproline (omega=0)</text>
        <dbReference type="Rhea" id="RHEA:16237"/>
        <dbReference type="Rhea" id="RHEA-COMP:10747"/>
        <dbReference type="Rhea" id="RHEA-COMP:10748"/>
        <dbReference type="ChEBI" id="CHEBI:83833"/>
        <dbReference type="ChEBI" id="CHEBI:83834"/>
        <dbReference type="EC" id="5.2.1.8"/>
    </reaction>
</comment>
<dbReference type="HAMAP" id="MF_01183">
    <property type="entry name" value="Chaperone_SurA"/>
    <property type="match status" value="1"/>
</dbReference>
<evidence type="ECO:0000259" key="8">
    <source>
        <dbReference type="PROSITE" id="PS50198"/>
    </source>
</evidence>
<dbReference type="GO" id="GO:0051082">
    <property type="term" value="F:unfolded protein binding"/>
    <property type="evidence" value="ECO:0007669"/>
    <property type="project" value="UniProtKB-UniRule"/>
</dbReference>
<dbReference type="InterPro" id="IPR027304">
    <property type="entry name" value="Trigger_fact/SurA_dom_sf"/>
</dbReference>
<dbReference type="AlphaFoldDB" id="A0A1I1GU09"/>
<keyword evidence="10" id="KW-1185">Reference proteome</keyword>
<dbReference type="GO" id="GO:0042277">
    <property type="term" value="F:peptide binding"/>
    <property type="evidence" value="ECO:0007669"/>
    <property type="project" value="InterPro"/>
</dbReference>
<dbReference type="InterPro" id="IPR050280">
    <property type="entry name" value="OMP_Chaperone_SurA"/>
</dbReference>
<dbReference type="SUPFAM" id="SSF109998">
    <property type="entry name" value="Triger factor/SurA peptide-binding domain-like"/>
    <property type="match status" value="1"/>
</dbReference>
<keyword evidence="1 7" id="KW-0732">Signal</keyword>
<evidence type="ECO:0000256" key="3">
    <source>
        <dbReference type="ARBA" id="ARBA00022764"/>
    </source>
</evidence>
<evidence type="ECO:0000256" key="1">
    <source>
        <dbReference type="ARBA" id="ARBA00022729"/>
    </source>
</evidence>
<dbReference type="GO" id="GO:0043165">
    <property type="term" value="P:Gram-negative-bacterium-type cell outer membrane assembly"/>
    <property type="evidence" value="ECO:0007669"/>
    <property type="project" value="InterPro"/>
</dbReference>